<dbReference type="RefSeq" id="WP_415866383.1">
    <property type="nucleotide sequence ID" value="NZ_CP134537.1"/>
</dbReference>
<organism evidence="1 2">
    <name type="scientific">Thalassobellus suaedae</name>
    <dbReference type="NCBI Taxonomy" id="3074124"/>
    <lineage>
        <taxon>Bacteria</taxon>
        <taxon>Pseudomonadati</taxon>
        <taxon>Bacteroidota</taxon>
        <taxon>Flavobacteriia</taxon>
        <taxon>Flavobacteriales</taxon>
        <taxon>Flavobacteriaceae</taxon>
        <taxon>Thalassobellus</taxon>
    </lineage>
</organism>
<accession>A0ABY9XWN0</accession>
<sequence length="73" mass="8620">MKQVLIDTYWGLRKVLFYAFVWDDKCVSIDFIWYNILDSRNGKLIIDSINLAKEKGLKEVTVKLYNHEPIQIG</sequence>
<dbReference type="EMBL" id="CP134537">
    <property type="protein sequence ID" value="WNH10034.1"/>
    <property type="molecule type" value="Genomic_DNA"/>
</dbReference>
<evidence type="ECO:0000313" key="2">
    <source>
        <dbReference type="Proteomes" id="UP001302806"/>
    </source>
</evidence>
<name>A0ABY9XWN0_9FLAO</name>
<protein>
    <submittedName>
        <fullName evidence="1">Uncharacterized protein</fullName>
    </submittedName>
</protein>
<evidence type="ECO:0000313" key="1">
    <source>
        <dbReference type="EMBL" id="WNH10034.1"/>
    </source>
</evidence>
<dbReference type="Proteomes" id="UP001302806">
    <property type="component" value="Chromosome"/>
</dbReference>
<proteinExistence type="predicted"/>
<gene>
    <name evidence="1" type="ORF">RHP51_04875</name>
</gene>
<reference evidence="1 2" key="1">
    <citation type="submission" date="2023-09" db="EMBL/GenBank/DDBJ databases">
        <title>Thalassobella suaedae gen. nov., sp. nov., a marine bacterium of the family Flavobacteriaceae isolated from a halophyte Suaeda japonica.</title>
        <authorList>
            <person name="Lee S.Y."/>
            <person name="Hwang C.Y."/>
        </authorList>
    </citation>
    <scope>NUCLEOTIDE SEQUENCE [LARGE SCALE GENOMIC DNA]</scope>
    <source>
        <strain evidence="1 2">HL-DH14</strain>
    </source>
</reference>